<dbReference type="Proteomes" id="UP000070299">
    <property type="component" value="Unassembled WGS sequence"/>
</dbReference>
<proteinExistence type="predicted"/>
<comment type="caution">
    <text evidence="2">The sequence shown here is derived from an EMBL/GenBank/DDBJ whole genome shotgun (WGS) entry which is preliminary data.</text>
</comment>
<name>A0A148KKT8_9ALTE</name>
<evidence type="ECO:0000256" key="1">
    <source>
        <dbReference type="SAM" id="MobiDB-lite"/>
    </source>
</evidence>
<feature type="compositionally biased region" description="Basic and acidic residues" evidence="1">
    <location>
        <begin position="1"/>
        <end position="11"/>
    </location>
</feature>
<evidence type="ECO:0000313" key="2">
    <source>
        <dbReference type="EMBL" id="KXI26924.1"/>
    </source>
</evidence>
<protein>
    <submittedName>
        <fullName evidence="2">Uncharacterized protein</fullName>
    </submittedName>
</protein>
<keyword evidence="3" id="KW-1185">Reference proteome</keyword>
<sequence length="69" mass="7990">MSPKFGEDQMQEKVQGSLSSKAEGTVKLRNDRNMHKFPVKLRCDFVFLTCLIECLKLPEKIELTCVTHY</sequence>
<dbReference type="EMBL" id="LSNE01000018">
    <property type="protein sequence ID" value="KXI26924.1"/>
    <property type="molecule type" value="Genomic_DNA"/>
</dbReference>
<gene>
    <name evidence="2" type="ORF">AX660_02120</name>
</gene>
<accession>A0A148KKT8</accession>
<evidence type="ECO:0000313" key="3">
    <source>
        <dbReference type="Proteomes" id="UP000070299"/>
    </source>
</evidence>
<reference evidence="3" key="1">
    <citation type="submission" date="2016-02" db="EMBL/GenBank/DDBJ databases">
        <authorList>
            <person name="Schultz-Johansen M."/>
            <person name="Glaring M.A."/>
            <person name="Bech P.K."/>
            <person name="Stougaard P."/>
        </authorList>
    </citation>
    <scope>NUCLEOTIDE SEQUENCE [LARGE SCALE GENOMIC DNA]</scope>
    <source>
        <strain evidence="3">S66</strain>
    </source>
</reference>
<organism evidence="2 3">
    <name type="scientific">Paraglaciecola hydrolytica</name>
    <dbReference type="NCBI Taxonomy" id="1799789"/>
    <lineage>
        <taxon>Bacteria</taxon>
        <taxon>Pseudomonadati</taxon>
        <taxon>Pseudomonadota</taxon>
        <taxon>Gammaproteobacteria</taxon>
        <taxon>Alteromonadales</taxon>
        <taxon>Alteromonadaceae</taxon>
        <taxon>Paraglaciecola</taxon>
    </lineage>
</organism>
<dbReference type="AlphaFoldDB" id="A0A148KKT8"/>
<feature type="region of interest" description="Disordered" evidence="1">
    <location>
        <begin position="1"/>
        <end position="20"/>
    </location>
</feature>